<dbReference type="InterPro" id="IPR047654">
    <property type="entry name" value="IS1634_transpos"/>
</dbReference>
<sequence length="342" mass="39641">MIKKFSKELSKENDEAYFVMDSATYIEDNVKEISPLVKWISRVPETISEAKKLVEETSIEEMSKSSIEGYSYRGYTNSYGGVEQKWLVIFSEKGYDREIKTLNKSIGKERENIETGLWHFMNTEFNCQEDGISELNNKAAKWKYHKISDVNVEEVNKTGKRGRPKKDTQDLKKVYKIKVGFEKDEMRIGREKNKKGKFIVATNDIKLDDNEALKEYKGQQSVERGFRFLKDPLFFASSVFLKKPERIVSLGMVMVLSLLIYSVAQFKLRKALKECGETIPDQKGKPTAKPTMRRVFQMFEGISLLIKLRNGVERIAGMLNLREIHRKILALLGKSYEKMYLC</sequence>
<keyword evidence="1" id="KW-0812">Transmembrane</keyword>
<dbReference type="AlphaFoldDB" id="A0A0P8AJR8"/>
<protein>
    <submittedName>
        <fullName evidence="2">Transposase</fullName>
    </submittedName>
</protein>
<accession>A0A0P8AJR8</accession>
<dbReference type="NCBIfam" id="NF033559">
    <property type="entry name" value="transpos_IS1634"/>
    <property type="match status" value="1"/>
</dbReference>
<name>A0A0P8AJR8_9EURY</name>
<proteinExistence type="predicted"/>
<dbReference type="PANTHER" id="PTHR34614">
    <property type="match status" value="1"/>
</dbReference>
<dbReference type="Proteomes" id="UP000050360">
    <property type="component" value="Unassembled WGS sequence"/>
</dbReference>
<evidence type="ECO:0000313" key="2">
    <source>
        <dbReference type="EMBL" id="KPQ44963.1"/>
    </source>
</evidence>
<evidence type="ECO:0000256" key="1">
    <source>
        <dbReference type="SAM" id="Phobius"/>
    </source>
</evidence>
<feature type="transmembrane region" description="Helical" evidence="1">
    <location>
        <begin position="247"/>
        <end position="264"/>
    </location>
</feature>
<organism evidence="2 3">
    <name type="scientific">Candidatus Methanoperedens nitratireducens</name>
    <dbReference type="NCBI Taxonomy" id="1392998"/>
    <lineage>
        <taxon>Archaea</taxon>
        <taxon>Methanobacteriati</taxon>
        <taxon>Methanobacteriota</taxon>
        <taxon>Stenosarchaea group</taxon>
        <taxon>Methanomicrobia</taxon>
        <taxon>Methanosarcinales</taxon>
        <taxon>ANME-2 cluster</taxon>
        <taxon>Candidatus Methanoperedentaceae</taxon>
        <taxon>Candidatus Methanoperedens</taxon>
    </lineage>
</organism>
<dbReference type="EMBL" id="LKCM01000036">
    <property type="protein sequence ID" value="KPQ44963.1"/>
    <property type="molecule type" value="Genomic_DNA"/>
</dbReference>
<dbReference type="PANTHER" id="PTHR34614:SF2">
    <property type="entry name" value="TRANSPOSASE IS4-LIKE DOMAIN-CONTAINING PROTEIN"/>
    <property type="match status" value="1"/>
</dbReference>
<keyword evidence="1" id="KW-0472">Membrane</keyword>
<keyword evidence="1" id="KW-1133">Transmembrane helix</keyword>
<reference evidence="2 3" key="1">
    <citation type="submission" date="2015-09" db="EMBL/GenBank/DDBJ databases">
        <title>A metagenomics-based metabolic model of nitrate-dependent anaerobic oxidation of methane by Methanoperedens-like archaea.</title>
        <authorList>
            <person name="Arshad A."/>
            <person name="Speth D.R."/>
            <person name="De Graaf R.M."/>
            <person name="Op Den Camp H.J."/>
            <person name="Jetten M.S."/>
            <person name="Welte C.U."/>
        </authorList>
    </citation>
    <scope>NUCLEOTIDE SEQUENCE [LARGE SCALE GENOMIC DNA]</scope>
</reference>
<gene>
    <name evidence="2" type="ORF">MPEBLZ_00434</name>
</gene>
<evidence type="ECO:0000313" key="3">
    <source>
        <dbReference type="Proteomes" id="UP000050360"/>
    </source>
</evidence>
<comment type="caution">
    <text evidence="2">The sequence shown here is derived from an EMBL/GenBank/DDBJ whole genome shotgun (WGS) entry which is preliminary data.</text>
</comment>